<name>A0A7E5WF59_TRINI</name>
<comment type="subcellular location">
    <subcellularLocation>
        <location evidence="1">Nucleus</location>
    </subcellularLocation>
</comment>
<feature type="compositionally biased region" description="Polar residues" evidence="4">
    <location>
        <begin position="1912"/>
        <end position="1932"/>
    </location>
</feature>
<feature type="compositionally biased region" description="Basic and acidic residues" evidence="4">
    <location>
        <begin position="1382"/>
        <end position="1407"/>
    </location>
</feature>
<protein>
    <submittedName>
        <fullName evidence="6">Calcineurin-binding protein cabin-1-like</fullName>
    </submittedName>
</protein>
<evidence type="ECO:0000256" key="2">
    <source>
        <dbReference type="ARBA" id="ARBA00023242"/>
    </source>
</evidence>
<feature type="compositionally biased region" description="Low complexity" evidence="4">
    <location>
        <begin position="1704"/>
        <end position="1718"/>
    </location>
</feature>
<organism evidence="5 6">
    <name type="scientific">Trichoplusia ni</name>
    <name type="common">Cabbage looper</name>
    <dbReference type="NCBI Taxonomy" id="7111"/>
    <lineage>
        <taxon>Eukaryota</taxon>
        <taxon>Metazoa</taxon>
        <taxon>Ecdysozoa</taxon>
        <taxon>Arthropoda</taxon>
        <taxon>Hexapoda</taxon>
        <taxon>Insecta</taxon>
        <taxon>Pterygota</taxon>
        <taxon>Neoptera</taxon>
        <taxon>Endopterygota</taxon>
        <taxon>Lepidoptera</taxon>
        <taxon>Glossata</taxon>
        <taxon>Ditrysia</taxon>
        <taxon>Noctuoidea</taxon>
        <taxon>Noctuidae</taxon>
        <taxon>Plusiinae</taxon>
        <taxon>Trichoplusia</taxon>
    </lineage>
</organism>
<dbReference type="Pfam" id="PF13181">
    <property type="entry name" value="TPR_8"/>
    <property type="match status" value="1"/>
</dbReference>
<feature type="region of interest" description="Disordered" evidence="4">
    <location>
        <begin position="1"/>
        <end position="25"/>
    </location>
</feature>
<dbReference type="GeneID" id="113502141"/>
<keyword evidence="5" id="KW-1185">Reference proteome</keyword>
<dbReference type="GO" id="GO:0005634">
    <property type="term" value="C:nucleus"/>
    <property type="evidence" value="ECO:0007669"/>
    <property type="project" value="UniProtKB-SubCell"/>
</dbReference>
<sequence>MIKISALNEESEEESGSEEEVTREASEQIALQQYANALDLHRKGNLKDATQLLKDLLDTELLYDVKKPAEGEKVPGPLFNLKYLSYKNLATMLSASDEIDAAIEAYCAASELDDTDVTLWHRLGQLCMRAKRYEMALHAFQRGADINPRHWPCLDKIVTLLLGLDYKEECISTIHDALQLDPDYLRGLAYRKHIFTVYPYIKDFMEYLDPIYKWDEKDDEPFDEEKGEKLIKEAEDIHESFLEQQRAEEFKYVIPELKLVKPITNLNWLSVGDSLVKMHHYMSENFYSHACPLVIIFEKEEVEEKMEVCEEPPETEPVENKTEEVETKTDTEKNVDNLSGNENNDLSDKDKAATDTEKIESDVEAEQPEHKIPKKTPVRRRGSALSSLQQWGWCTKRRSGRKKPVNKQDQDDNIYETLRKMVPICLVPEMVDKKENQARETSPDISDLEKLFDEKDKPEEAKDYFGSETEAEDVKNYINKYTENKRDIIDLLKDFLSTLSAKWGEKWPQGLPEVFIEANKCYMNHIDVPTYTSENNEDLLHYTTVNILVEELTVNEQLNTSTDDKQKHDLSVIESVGIILSLKPHIFVSTECLELTLRYLWVKLHIHMLNKCNEFALDCLYQLQYEFEAMEEHHDTYGLNVINFTFKPKINEKEVLAGIKFLERNKKLSTVMDSYERGNYEDVLSVVIDSFEHCRSMARNDEEMALDFAVQLALILDTYWALDKPDECFKWSLTCLHEALKHYFRYTSGSTEYEKWNLTVVKILCCMEHILTTEGLTCLDAVSQKELSQGLEDLIRVIGHQVETNASEMPFGTVIPWIIMHYILQREEDQGRARVDKDKVASDEVPNPIMVLFIAHEQLGKRGWCCKSEGKLLYFTLDTVVPRLRSPSLAKALEQVCENMEQCVYCLYGHPGRKNKVKYLIDHNANHPKPFELDWVRAQQLYEIFRPPTLPALEGKVTGITADTEQLFQRILKLLPTECDPQKYLPDIEKFIKGVEDKLPSIPSLLPYKMKDIYFLLGDYYYKKEERKLGVKFNMLDVAVNNDRVESWARISLAKALNLDTILNSCKNLNHEKEYLNPAKSVIRCFKRSLELDPKACNMWTEYGMFVYSVHSFCSRVLKQASESLSMEDFESLEQQKEDMLSTTHKCFITVLNELNNSPDIVNDEPWLHYYMLGKVAEKRNKPPSVYLDFYMKAVKSLQETDATYPLKINYNSPTHLCIEVLELHYRIHASILKFIEQHESKPIPASVGKVFSTCIEEWKKGPFTKKPKRDGVTESTETSTEPKPTEPVHAANILKRSISDAGEEESHEAKRLKMEAAAAKVRRSASYDTERTPKDPAVPSADVPPAKTVSPVEEKKSDVIVIDEDSPRPALPAAPPPPEPVVEKAPEIEKPVEDKEEKKSDAEQKEGSSSSTSSTSSSDSSSSESSSDSSSSSSSDSSTSTKSANDAKALPEDEIMKIVAACLDALEDCASRFSPHYKAIYRLAHYHFYYKKGKDIERCRDLMLSNFMSRAGQKLGGLFSERKPSNFFNNIWKIPALEIERPGGFIFHMNRSVLLTMEILKEIDDHKTLLDLSLHLIRIPEPDKKYLRDSDREELAQQAFSLCVQSLKGQLTKFSQQADLKSNDVERQALNSLMLDIYRAYQRAQKQPNSKQFTNLLIEGYKLVTNDIITENMNLTDISMKYCQRLIQKLKQEATMASLDKSQNAQKKQAAKAAAVAERTEPVKPPPVTVHAPSKPEAKAPPPQPQPSSSTSSSTLPKMSPHEMAAAFQSYLPMLNDPLLSQQTAAALSLSYLSNISALAGYPSLQNTLQSSLQSTLQNTFQAEFYRQFIGQSFSSFMPPVKKQKRGPKPGSTRAAPVSQMKTSKSFSGSLPSSMTSVSKPAMTSVSKPAMTSVSKPAMTSASKPAIPSVSKPSATSTISSLQKSNSTPLTPSMGTVLQNLPASMTANLSSFGAIHSTSHPTHTLPAQAHMSTASTVGAAIHTKPPMPHQQVSPGKTLQEKLAERQKHLPISKNHDINASISKLPSSLTITKTSVPKPAMKKPDAKKALPFTERPKPISSDEVIVLDDD</sequence>
<dbReference type="RefSeq" id="XP_026739338.1">
    <property type="nucleotide sequence ID" value="XM_026883537.1"/>
</dbReference>
<feature type="region of interest" description="Disordered" evidence="4">
    <location>
        <begin position="1839"/>
        <end position="1932"/>
    </location>
</feature>
<feature type="compositionally biased region" description="Polar residues" evidence="4">
    <location>
        <begin position="1861"/>
        <end position="1904"/>
    </location>
</feature>
<feature type="compositionally biased region" description="Acidic residues" evidence="4">
    <location>
        <begin position="308"/>
        <end position="317"/>
    </location>
</feature>
<proteinExistence type="predicted"/>
<evidence type="ECO:0000256" key="3">
    <source>
        <dbReference type="PROSITE-ProRule" id="PRU00339"/>
    </source>
</evidence>
<dbReference type="GO" id="GO:0031491">
    <property type="term" value="F:nucleosome binding"/>
    <property type="evidence" value="ECO:0007669"/>
    <property type="project" value="TreeGrafter"/>
</dbReference>
<evidence type="ECO:0000313" key="6">
    <source>
        <dbReference type="RefSeq" id="XP_026739338.1"/>
    </source>
</evidence>
<dbReference type="Gene3D" id="1.25.40.10">
    <property type="entry name" value="Tetratricopeptide repeat domain"/>
    <property type="match status" value="1"/>
</dbReference>
<feature type="compositionally biased region" description="Low complexity" evidence="4">
    <location>
        <begin position="1409"/>
        <end position="1444"/>
    </location>
</feature>
<feature type="repeat" description="TPR" evidence="3">
    <location>
        <begin position="117"/>
        <end position="150"/>
    </location>
</feature>
<feature type="compositionally biased region" description="Basic residues" evidence="4">
    <location>
        <begin position="372"/>
        <end position="382"/>
    </location>
</feature>
<dbReference type="PANTHER" id="PTHR15502">
    <property type="entry name" value="CALCINEURIN-BINDING PROTEIN CABIN 1-RELATED"/>
    <property type="match status" value="1"/>
</dbReference>
<feature type="compositionally biased region" description="Low complexity" evidence="4">
    <location>
        <begin position="1748"/>
        <end position="1760"/>
    </location>
</feature>
<dbReference type="InterPro" id="IPR033053">
    <property type="entry name" value="Hir3/CABIN1"/>
</dbReference>
<feature type="region of interest" description="Disordered" evidence="4">
    <location>
        <begin position="2029"/>
        <end position="2070"/>
    </location>
</feature>
<dbReference type="GO" id="GO:0006325">
    <property type="term" value="P:chromatin organization"/>
    <property type="evidence" value="ECO:0007669"/>
    <property type="project" value="InterPro"/>
</dbReference>
<feature type="compositionally biased region" description="Pro residues" evidence="4">
    <location>
        <begin position="1370"/>
        <end position="1381"/>
    </location>
</feature>
<dbReference type="InterPro" id="IPR019734">
    <property type="entry name" value="TPR_rpt"/>
</dbReference>
<feature type="compositionally biased region" description="Low complexity" evidence="4">
    <location>
        <begin position="1274"/>
        <end position="1283"/>
    </location>
</feature>
<dbReference type="SUPFAM" id="SSF48452">
    <property type="entry name" value="TPR-like"/>
    <property type="match status" value="1"/>
</dbReference>
<accession>A0A7E5WF59</accession>
<dbReference type="InParanoid" id="A0A7E5WF59"/>
<dbReference type="Proteomes" id="UP000322000">
    <property type="component" value="Chromosome 16"/>
</dbReference>
<dbReference type="InterPro" id="IPR011990">
    <property type="entry name" value="TPR-like_helical_dom_sf"/>
</dbReference>
<dbReference type="SMART" id="SM00028">
    <property type="entry name" value="TPR"/>
    <property type="match status" value="2"/>
</dbReference>
<evidence type="ECO:0000313" key="5">
    <source>
        <dbReference type="Proteomes" id="UP000322000"/>
    </source>
</evidence>
<dbReference type="KEGG" id="tnl:113502141"/>
<dbReference type="PROSITE" id="PS50005">
    <property type="entry name" value="TPR"/>
    <property type="match status" value="1"/>
</dbReference>
<feature type="compositionally biased region" description="Basic and acidic residues" evidence="4">
    <location>
        <begin position="346"/>
        <end position="371"/>
    </location>
</feature>
<gene>
    <name evidence="6" type="primary">LOC113502141</name>
</gene>
<feature type="compositionally biased region" description="Low complexity" evidence="4">
    <location>
        <begin position="1336"/>
        <end position="1348"/>
    </location>
</feature>
<feature type="compositionally biased region" description="Acidic residues" evidence="4">
    <location>
        <begin position="9"/>
        <end position="19"/>
    </location>
</feature>
<evidence type="ECO:0000256" key="4">
    <source>
        <dbReference type="SAM" id="MobiDB-lite"/>
    </source>
</evidence>
<feature type="region of interest" description="Disordered" evidence="4">
    <location>
        <begin position="308"/>
        <end position="382"/>
    </location>
</feature>
<evidence type="ECO:0000256" key="1">
    <source>
        <dbReference type="ARBA" id="ARBA00004123"/>
    </source>
</evidence>
<keyword evidence="2" id="KW-0539">Nucleus</keyword>
<reference evidence="6" key="1">
    <citation type="submission" date="2025-08" db="UniProtKB">
        <authorList>
            <consortium name="RefSeq"/>
        </authorList>
    </citation>
    <scope>IDENTIFICATION</scope>
</reference>
<feature type="region of interest" description="Disordered" evidence="4">
    <location>
        <begin position="1702"/>
        <end position="1761"/>
    </location>
</feature>
<dbReference type="PANTHER" id="PTHR15502:SF7">
    <property type="entry name" value="CALCINEURIN-BINDING PROTEIN CABIN-1"/>
    <property type="match status" value="1"/>
</dbReference>
<feature type="region of interest" description="Disordered" evidence="4">
    <location>
        <begin position="1263"/>
        <end position="1448"/>
    </location>
</feature>
<keyword evidence="3" id="KW-0802">TPR repeat</keyword>
<dbReference type="OrthoDB" id="77564at2759"/>
<feature type="compositionally biased region" description="Basic and acidic residues" evidence="4">
    <location>
        <begin position="318"/>
        <end position="335"/>
    </location>
</feature>